<evidence type="ECO:0000256" key="1">
    <source>
        <dbReference type="ARBA" id="ARBA00022741"/>
    </source>
</evidence>
<evidence type="ECO:0000256" key="3">
    <source>
        <dbReference type="ARBA" id="ARBA00022806"/>
    </source>
</evidence>
<dbReference type="OrthoDB" id="306218at2759"/>
<dbReference type="InterPro" id="IPR041679">
    <property type="entry name" value="DNA2/NAM7-like_C"/>
</dbReference>
<gene>
    <name evidence="7" type="ORF">MENT_LOCUS53754</name>
</gene>
<dbReference type="Pfam" id="PF13245">
    <property type="entry name" value="AAA_19"/>
    <property type="match status" value="1"/>
</dbReference>
<keyword evidence="4" id="KW-0067">ATP-binding</keyword>
<keyword evidence="5" id="KW-0863">Zinc-finger</keyword>
<dbReference type="Pfam" id="PF13087">
    <property type="entry name" value="AAA_12"/>
    <property type="match status" value="1"/>
</dbReference>
<evidence type="ECO:0000313" key="7">
    <source>
        <dbReference type="EMBL" id="CAD2200297.1"/>
    </source>
</evidence>
<feature type="domain" description="CCHC-type" evidence="6">
    <location>
        <begin position="1033"/>
        <end position="1048"/>
    </location>
</feature>
<keyword evidence="5" id="KW-0479">Metal-binding</keyword>
<dbReference type="EMBL" id="CAJEWN010001827">
    <property type="protein sequence ID" value="CAD2200297.1"/>
    <property type="molecule type" value="Genomic_DNA"/>
</dbReference>
<dbReference type="InterPro" id="IPR036875">
    <property type="entry name" value="Znf_CCHC_sf"/>
</dbReference>
<dbReference type="InterPro" id="IPR050534">
    <property type="entry name" value="Coronavir_polyprotein_1ab"/>
</dbReference>
<dbReference type="GO" id="GO:0043139">
    <property type="term" value="F:5'-3' DNA helicase activity"/>
    <property type="evidence" value="ECO:0007669"/>
    <property type="project" value="TreeGrafter"/>
</dbReference>
<dbReference type="PROSITE" id="PS50158">
    <property type="entry name" value="ZF_CCHC"/>
    <property type="match status" value="1"/>
</dbReference>
<dbReference type="Pfam" id="PF00098">
    <property type="entry name" value="zf-CCHC"/>
    <property type="match status" value="1"/>
</dbReference>
<dbReference type="SUPFAM" id="SSF52540">
    <property type="entry name" value="P-loop containing nucleoside triphosphate hydrolases"/>
    <property type="match status" value="1"/>
</dbReference>
<evidence type="ECO:0000256" key="5">
    <source>
        <dbReference type="PROSITE-ProRule" id="PRU00047"/>
    </source>
</evidence>
<reference evidence="7 8" key="1">
    <citation type="submission" date="2020-08" db="EMBL/GenBank/DDBJ databases">
        <authorList>
            <person name="Koutsovoulos G."/>
            <person name="Danchin GJ E."/>
        </authorList>
    </citation>
    <scope>NUCLEOTIDE SEQUENCE [LARGE SCALE GENOMIC DNA]</scope>
</reference>
<proteinExistence type="predicted"/>
<keyword evidence="5" id="KW-0862">Zinc</keyword>
<keyword evidence="1" id="KW-0547">Nucleotide-binding</keyword>
<dbReference type="GO" id="GO:0019899">
    <property type="term" value="F:enzyme binding"/>
    <property type="evidence" value="ECO:0007669"/>
    <property type="project" value="UniProtKB-ARBA"/>
</dbReference>
<dbReference type="GO" id="GO:0008270">
    <property type="term" value="F:zinc ion binding"/>
    <property type="evidence" value="ECO:0007669"/>
    <property type="project" value="UniProtKB-KW"/>
</dbReference>
<dbReference type="SUPFAM" id="SSF57756">
    <property type="entry name" value="Retrovirus zinc finger-like domains"/>
    <property type="match status" value="1"/>
</dbReference>
<dbReference type="GO" id="GO:0016787">
    <property type="term" value="F:hydrolase activity"/>
    <property type="evidence" value="ECO:0007669"/>
    <property type="project" value="UniProtKB-KW"/>
</dbReference>
<evidence type="ECO:0000256" key="4">
    <source>
        <dbReference type="ARBA" id="ARBA00022840"/>
    </source>
</evidence>
<dbReference type="InterPro" id="IPR001878">
    <property type="entry name" value="Znf_CCHC"/>
</dbReference>
<evidence type="ECO:0000256" key="2">
    <source>
        <dbReference type="ARBA" id="ARBA00022801"/>
    </source>
</evidence>
<dbReference type="GO" id="GO:0005524">
    <property type="term" value="F:ATP binding"/>
    <property type="evidence" value="ECO:0007669"/>
    <property type="project" value="UniProtKB-KW"/>
</dbReference>
<accession>A0A6V7XN73</accession>
<comment type="caution">
    <text evidence="7">The sequence shown here is derived from an EMBL/GenBank/DDBJ whole genome shotgun (WGS) entry which is preliminary data.</text>
</comment>
<evidence type="ECO:0000313" key="8">
    <source>
        <dbReference type="Proteomes" id="UP000580250"/>
    </source>
</evidence>
<name>A0A6V7XN73_MELEN</name>
<dbReference type="PANTHER" id="PTHR43788">
    <property type="entry name" value="DNA2/NAM7 HELICASE FAMILY MEMBER"/>
    <property type="match status" value="1"/>
</dbReference>
<dbReference type="GO" id="GO:0003676">
    <property type="term" value="F:nucleic acid binding"/>
    <property type="evidence" value="ECO:0007669"/>
    <property type="project" value="InterPro"/>
</dbReference>
<dbReference type="AlphaFoldDB" id="A0A6V7XN73"/>
<sequence>MSNKKSDQIKERIGLLENMEADLLAPGPDESDMDLTDHQISEALEVINEVDFTKNASYATIILKKASDANIGKMEKEMLEKFANQGFDEKMEEDVIMDDESYNCIVCQTSEQNVTVTPVGKGPKDWPDFILVDQEWASKDERSRRPLRMGDLVEVISCTPLEFRLNNLSETEMIAKRLKESGRFLCMAKATRVKSIFQLSKREVPGIALDFQMCKKTGKLRYISVIGAGVTCSQKIFKWQMSDDLTMRIKKDPVTLDMVEITRPSDLKIAKGGGYILPANSIHGTIEDRKVHQPQLIISISKLNTKFTYPFNSKMSTEEIKVSEKLLGAAVAAVIDKTLTDLEEAQVEVVPMIEEVKGNIIIMNFEYLINTKNRLVRFAEVWQEDCPISVKLNYPEAKPCASGYVLENERSVYYEGFMFKAKLLLAFQPARKYDAESDFEMIKEGAEIKISPTASINALEMRMESFSYNLLSEIASMDTPKGKVTKILLGLAEKSEYPKLNMKKLRQSHPVLARLQTSQGDTAMLMLDERPRGVFQQAPPGTGKTYTAMSIVAATMKMFPEAHILCMAPLNIAVVKMCLELEEAMKIEGIHEPVLALFSGNGKTRYKEQIESISTHLLAHAVDSPEFTSKLELTDLKKVDRYKKACISHPRLASEGAIAQLLLEQVKRRVIFLTLGLTEQLCKLFPETEILILDEAGQAPFSQFLSVTTFFPKLRKVLVTGDKFQLKVHLISLPEAVRENYGLDTCIESFDSSEGIDKTTLIVNFRSHPQIVKCVEAGAYIPANQMLLPREGGDFSMLLNMKNFFVPVAGSPLILLNQTSPMLAQDTNFSSTNSGQTRTTIQILEALSAIGFKGSIRVICLYAAQATEIGREVADRELPGIQTLSADAMQGHETDLAIVVTTATQRGENTTVDNSREFWADPARVNVALSRGKHALILIGDLRYLMKQEGIWSRFLRKALEFTIVADSTHYCRAMINSEAEYVNGLLHLKGASVRDERFYTGQTNQISQPQTGPTRYTEWQSSSQREWRPKECQRCGQRGHVARECRK</sequence>
<keyword evidence="2" id="KW-0378">Hydrolase</keyword>
<organism evidence="7 8">
    <name type="scientific">Meloidogyne enterolobii</name>
    <name type="common">Root-knot nematode worm</name>
    <name type="synonym">Meloidogyne mayaguensis</name>
    <dbReference type="NCBI Taxonomy" id="390850"/>
    <lineage>
        <taxon>Eukaryota</taxon>
        <taxon>Metazoa</taxon>
        <taxon>Ecdysozoa</taxon>
        <taxon>Nematoda</taxon>
        <taxon>Chromadorea</taxon>
        <taxon>Rhabditida</taxon>
        <taxon>Tylenchina</taxon>
        <taxon>Tylenchomorpha</taxon>
        <taxon>Tylenchoidea</taxon>
        <taxon>Meloidogynidae</taxon>
        <taxon>Meloidogyninae</taxon>
        <taxon>Meloidogyne</taxon>
    </lineage>
</organism>
<keyword evidence="3" id="KW-0347">Helicase</keyword>
<evidence type="ECO:0000259" key="6">
    <source>
        <dbReference type="PROSITE" id="PS50158"/>
    </source>
</evidence>
<dbReference type="InterPro" id="IPR027417">
    <property type="entry name" value="P-loop_NTPase"/>
</dbReference>
<dbReference type="PANTHER" id="PTHR43788:SF16">
    <property type="entry name" value="HELICASE WITH ZINC FINGER 2"/>
    <property type="match status" value="1"/>
</dbReference>
<protein>
    <recommendedName>
        <fullName evidence="6">CCHC-type domain-containing protein</fullName>
    </recommendedName>
</protein>
<dbReference type="Gene3D" id="3.40.50.300">
    <property type="entry name" value="P-loop containing nucleotide triphosphate hydrolases"/>
    <property type="match status" value="2"/>
</dbReference>
<dbReference type="Proteomes" id="UP000580250">
    <property type="component" value="Unassembled WGS sequence"/>
</dbReference>
<dbReference type="SMART" id="SM00343">
    <property type="entry name" value="ZnF_C2HC"/>
    <property type="match status" value="1"/>
</dbReference>